<dbReference type="SUPFAM" id="SSF53850">
    <property type="entry name" value="Periplasmic binding protein-like II"/>
    <property type="match status" value="1"/>
</dbReference>
<dbReference type="Pfam" id="PF13416">
    <property type="entry name" value="SBP_bac_8"/>
    <property type="match status" value="1"/>
</dbReference>
<keyword evidence="5" id="KW-0449">Lipoprotein</keyword>
<evidence type="ECO:0000313" key="8">
    <source>
        <dbReference type="EMBL" id="VFI32390.1"/>
    </source>
</evidence>
<evidence type="ECO:0000256" key="5">
    <source>
        <dbReference type="ARBA" id="ARBA00023288"/>
    </source>
</evidence>
<evidence type="ECO:0000256" key="4">
    <source>
        <dbReference type="ARBA" id="ARBA00023139"/>
    </source>
</evidence>
<keyword evidence="4" id="KW-0564">Palmitate</keyword>
<keyword evidence="1" id="KW-1003">Cell membrane</keyword>
<evidence type="ECO:0000313" key="9">
    <source>
        <dbReference type="EMBL" id="VSC33172.1"/>
    </source>
</evidence>
<dbReference type="InterPro" id="IPR006059">
    <property type="entry name" value="SBP"/>
</dbReference>
<dbReference type="EMBL" id="LR216058">
    <property type="protein sequence ID" value="VFI32390.1"/>
    <property type="molecule type" value="Genomic_DNA"/>
</dbReference>
<dbReference type="RefSeq" id="WP_000239901.1">
    <property type="nucleotide sequence ID" value="NZ_AP026918.1"/>
</dbReference>
<proteinExistence type="predicted"/>
<dbReference type="AlphaFoldDB" id="A0A0B7LYA1"/>
<dbReference type="EMBL" id="JAVPGZ010000002">
    <property type="protein sequence ID" value="MDS8037487.1"/>
    <property type="molecule type" value="Genomic_DNA"/>
</dbReference>
<dbReference type="PANTHER" id="PTHR43649">
    <property type="entry name" value="ARABINOSE-BINDING PROTEIN-RELATED"/>
    <property type="match status" value="1"/>
</dbReference>
<evidence type="ECO:0000313" key="7">
    <source>
        <dbReference type="EMBL" id="MDS8037487.1"/>
    </source>
</evidence>
<name>A0A0B7LYA1_STREE</name>
<dbReference type="PROSITE" id="PS51257">
    <property type="entry name" value="PROKAR_LIPOPROTEIN"/>
    <property type="match status" value="1"/>
</dbReference>
<feature type="signal peptide" evidence="6">
    <location>
        <begin position="1"/>
        <end position="22"/>
    </location>
</feature>
<dbReference type="InterPro" id="IPR050490">
    <property type="entry name" value="Bact_solute-bd_prot1"/>
</dbReference>
<dbReference type="Proteomes" id="UP000311674">
    <property type="component" value="Unassembled WGS sequence"/>
</dbReference>
<evidence type="ECO:0000256" key="3">
    <source>
        <dbReference type="ARBA" id="ARBA00023136"/>
    </source>
</evidence>
<dbReference type="Proteomes" id="UP001184693">
    <property type="component" value="Unassembled WGS sequence"/>
</dbReference>
<keyword evidence="2 6" id="KW-0732">Signal</keyword>
<evidence type="ECO:0000256" key="1">
    <source>
        <dbReference type="ARBA" id="ARBA00022475"/>
    </source>
</evidence>
<evidence type="ECO:0000313" key="10">
    <source>
        <dbReference type="Proteomes" id="UP000311674"/>
    </source>
</evidence>
<keyword evidence="3" id="KW-0472">Membrane</keyword>
<feature type="chain" id="PRO_5042677286" evidence="6">
    <location>
        <begin position="23"/>
        <end position="525"/>
    </location>
</feature>
<gene>
    <name evidence="7" type="ORF">RLG82_00050</name>
    <name evidence="9" type="ORF">SAMEA3390019_01677</name>
    <name evidence="8" type="ORF">SAMEA3431391_01129</name>
</gene>
<organism evidence="9 10">
    <name type="scientific">Streptococcus pneumoniae</name>
    <dbReference type="NCBI Taxonomy" id="1313"/>
    <lineage>
        <taxon>Bacteria</taxon>
        <taxon>Bacillati</taxon>
        <taxon>Bacillota</taxon>
        <taxon>Bacilli</taxon>
        <taxon>Lactobacillales</taxon>
        <taxon>Streptococcaceae</taxon>
        <taxon>Streptococcus</taxon>
    </lineage>
</organism>
<reference evidence="9 10" key="1">
    <citation type="submission" date="2019-04" db="EMBL/GenBank/DDBJ databases">
        <authorList>
            <consortium name="Pathogen Informatics"/>
        </authorList>
    </citation>
    <scope>NUCLEOTIDE SEQUENCE [LARGE SCALE GENOMIC DNA]</scope>
    <source>
        <strain evidence="8">GPS_HK_21-sc-2296565</strain>
        <strain evidence="9 10">GPSC148</strain>
    </source>
</reference>
<dbReference type="Gene3D" id="3.40.190.10">
    <property type="entry name" value="Periplasmic binding protein-like II"/>
    <property type="match status" value="2"/>
</dbReference>
<dbReference type="EMBL" id="CABBMN010000013">
    <property type="protein sequence ID" value="VSC33172.1"/>
    <property type="molecule type" value="Genomic_DNA"/>
</dbReference>
<protein>
    <submittedName>
        <fullName evidence="9">ABC transporter substrate-binding protein</fullName>
    </submittedName>
    <submittedName>
        <fullName evidence="7">Extracellular solute-binding protein</fullName>
    </submittedName>
</protein>
<reference evidence="7" key="2">
    <citation type="submission" date="2023-06" db="EMBL/GenBank/DDBJ databases">
        <title>PCVPA Blantyre Malawi Pneumococcal carriage surveillance isolates.</title>
        <authorList>
            <person name="Obolski U."/>
            <person name="Swarthout T.D."/>
            <person name="Kalizang'Oma A."/>
            <person name="Mwalukomo T.S."/>
            <person name="Cave R."/>
            <person name="Brown C."/>
            <person name="Cornick J."/>
            <person name="Kamng'Ona A."/>
            <person name="Msefula J."/>
            <person name="French N."/>
            <person name="Hyderman R."/>
        </authorList>
    </citation>
    <scope>NUCLEOTIDE SEQUENCE</scope>
    <source>
        <strain evidence="7">BVY8TH</strain>
    </source>
</reference>
<dbReference type="Proteomes" id="UP000290138">
    <property type="component" value="Chromosome"/>
</dbReference>
<evidence type="ECO:0000256" key="6">
    <source>
        <dbReference type="SAM" id="SignalP"/>
    </source>
</evidence>
<evidence type="ECO:0000256" key="2">
    <source>
        <dbReference type="ARBA" id="ARBA00022729"/>
    </source>
</evidence>
<dbReference type="PANTHER" id="PTHR43649:SF33">
    <property type="entry name" value="POLYGALACTURONAN_RHAMNOGALACTURONAN-BINDING PROTEIN YTCQ"/>
    <property type="match status" value="1"/>
</dbReference>
<sequence>MVKLNKVLKGSVAFLSASLLLAACGNNANSKPAEKTADGKTKISFLSTWQINDVRPPKDETLVGQWLEEQLGIDIDLVTIPGEGVSSKVNSLITSNQLPTVLLTTGDKSDIAGINKLGKQGAFLDLSQHMDKLPNYKKYLEKNNALAQIEDDEKHIYAFTKFFTDENIMYTTPILRKDLLVGSEFEDLSKIKTVDDYTKVLKYLTEKQGSPAFIQRNGYEGFMKRVTPLWNLSHRTYYDYESDSYKHPVEQPQLKQFVEWLKELRKDNVLHPDWAVMKDETWEGLLASNKGSFTVDRMNIIGDNNFDKSFDWQPLVYPEINGKRYLQPKTPYISDSGWVINANAPKEEIDKALEFFNFLYADENQEKLAIGFEGKTFTRENPNTQAGIKWLIQIYGENAGNDKAELLFKHGNQAFTRVQTKLDIEAQPGTFPKVMYDQVDKIKKDLGGFRPDTPVLSFTTEELDVLTKSEAGLNTFFDENIIKFIEGQRDMSEWDSFINEAKSKDLDKVTKVYNDAYKRVKDRMK</sequence>
<accession>A0A0B7LYA1</accession>